<keyword evidence="2 8" id="KW-1003">Cell membrane</keyword>
<evidence type="ECO:0000256" key="1">
    <source>
        <dbReference type="ARBA" id="ARBA00004651"/>
    </source>
</evidence>
<dbReference type="InterPro" id="IPR013604">
    <property type="entry name" value="7TM_chemorcpt"/>
</dbReference>
<dbReference type="EMBL" id="JAHXZJ010001864">
    <property type="protein sequence ID" value="KAH0550711.1"/>
    <property type="molecule type" value="Genomic_DNA"/>
</dbReference>
<dbReference type="GO" id="GO:0007165">
    <property type="term" value="P:signal transduction"/>
    <property type="evidence" value="ECO:0007669"/>
    <property type="project" value="UniProtKB-KW"/>
</dbReference>
<comment type="subcellular location">
    <subcellularLocation>
        <location evidence="1 8">Cell membrane</location>
        <topology evidence="1 8">Multi-pass membrane protein</topology>
    </subcellularLocation>
</comment>
<sequence length="344" mass="39831">MRRDIILKPSSNLCNKLYQCFSKFQYFVYKINGLSPWTLKVSEMFKKNSRIEDDLKQIFKISYIGSSYNILLMLGIVFYGIYLENALRQLDEVDETQLDLPEEIPAENFESSVTELLMFITWLIETISVSWIQLFYVYKQKSMIKVINRLSCVDRKLNISVDSYAKKNINRISTSMVRISLVEESVLQEIDNLENLYIELCEIRDDINNFYGLLLLMSIVSLSHHLIDVISVLILQSSIPSEILELIFYLAPVIFVPWVIFLTLVLTFAVSKTIDQSQETGPLINLLSEQCPTNPQVNERIVNFSRDLLFFKVEFSAWGTFPVDRNLLRIVCGTVTTFVVIFVA</sequence>
<organism evidence="9 10">
    <name type="scientific">Cotesia glomerata</name>
    <name type="common">Lepidopteran parasitic wasp</name>
    <name type="synonym">Apanteles glomeratus</name>
    <dbReference type="NCBI Taxonomy" id="32391"/>
    <lineage>
        <taxon>Eukaryota</taxon>
        <taxon>Metazoa</taxon>
        <taxon>Ecdysozoa</taxon>
        <taxon>Arthropoda</taxon>
        <taxon>Hexapoda</taxon>
        <taxon>Insecta</taxon>
        <taxon>Pterygota</taxon>
        <taxon>Neoptera</taxon>
        <taxon>Endopterygota</taxon>
        <taxon>Hymenoptera</taxon>
        <taxon>Apocrita</taxon>
        <taxon>Ichneumonoidea</taxon>
        <taxon>Braconidae</taxon>
        <taxon>Microgastrinae</taxon>
        <taxon>Cotesia</taxon>
    </lineage>
</organism>
<protein>
    <recommendedName>
        <fullName evidence="8">Gustatory receptor</fullName>
    </recommendedName>
</protein>
<comment type="similarity">
    <text evidence="8">Belongs to the insect chemoreceptor superfamily. Gustatory receptor (GR) family.</text>
</comment>
<dbReference type="Proteomes" id="UP000826195">
    <property type="component" value="Unassembled WGS sequence"/>
</dbReference>
<evidence type="ECO:0000313" key="10">
    <source>
        <dbReference type="Proteomes" id="UP000826195"/>
    </source>
</evidence>
<feature type="transmembrane region" description="Helical" evidence="8">
    <location>
        <begin position="61"/>
        <end position="82"/>
    </location>
</feature>
<dbReference type="GO" id="GO:0008049">
    <property type="term" value="P:male courtship behavior"/>
    <property type="evidence" value="ECO:0007669"/>
    <property type="project" value="TreeGrafter"/>
</dbReference>
<dbReference type="AlphaFoldDB" id="A0AAV7IEA0"/>
<comment type="caution">
    <text evidence="8">Lacks conserved residue(s) required for the propagation of feature annotation.</text>
</comment>
<dbReference type="PANTHER" id="PTHR21143:SF104">
    <property type="entry name" value="GUSTATORY RECEPTOR 8A-RELATED"/>
    <property type="match status" value="1"/>
</dbReference>
<dbReference type="GO" id="GO:0050909">
    <property type="term" value="P:sensory perception of taste"/>
    <property type="evidence" value="ECO:0007669"/>
    <property type="project" value="InterPro"/>
</dbReference>
<feature type="transmembrane region" description="Helical" evidence="8">
    <location>
        <begin position="116"/>
        <end position="138"/>
    </location>
</feature>
<keyword evidence="10" id="KW-1185">Reference proteome</keyword>
<evidence type="ECO:0000256" key="7">
    <source>
        <dbReference type="ARBA" id="ARBA00023224"/>
    </source>
</evidence>
<name>A0AAV7IEA0_COTGL</name>
<evidence type="ECO:0000256" key="6">
    <source>
        <dbReference type="ARBA" id="ARBA00023170"/>
    </source>
</evidence>
<evidence type="ECO:0000256" key="4">
    <source>
        <dbReference type="ARBA" id="ARBA00022989"/>
    </source>
</evidence>
<dbReference type="Pfam" id="PF08395">
    <property type="entry name" value="7tm_7"/>
    <property type="match status" value="1"/>
</dbReference>
<evidence type="ECO:0000256" key="5">
    <source>
        <dbReference type="ARBA" id="ARBA00023136"/>
    </source>
</evidence>
<accession>A0AAV7IEA0</accession>
<dbReference type="GO" id="GO:0007635">
    <property type="term" value="P:chemosensory behavior"/>
    <property type="evidence" value="ECO:0007669"/>
    <property type="project" value="TreeGrafter"/>
</dbReference>
<keyword evidence="3 8" id="KW-0812">Transmembrane</keyword>
<feature type="transmembrane region" description="Helical" evidence="8">
    <location>
        <begin position="210"/>
        <end position="234"/>
    </location>
</feature>
<proteinExistence type="inferred from homology"/>
<comment type="caution">
    <text evidence="9">The sequence shown here is derived from an EMBL/GenBank/DDBJ whole genome shotgun (WGS) entry which is preliminary data.</text>
</comment>
<keyword evidence="6 8" id="KW-0675">Receptor</keyword>
<dbReference type="GO" id="GO:0030425">
    <property type="term" value="C:dendrite"/>
    <property type="evidence" value="ECO:0007669"/>
    <property type="project" value="TreeGrafter"/>
</dbReference>
<keyword evidence="5 8" id="KW-0472">Membrane</keyword>
<dbReference type="PANTHER" id="PTHR21143">
    <property type="entry name" value="INVERTEBRATE GUSTATORY RECEPTOR"/>
    <property type="match status" value="1"/>
</dbReference>
<dbReference type="GO" id="GO:0030424">
    <property type="term" value="C:axon"/>
    <property type="evidence" value="ECO:0007669"/>
    <property type="project" value="TreeGrafter"/>
</dbReference>
<reference evidence="9 10" key="1">
    <citation type="journal article" date="2021" name="J. Hered.">
        <title>A chromosome-level genome assembly of the parasitoid wasp, Cotesia glomerata (Hymenoptera: Braconidae).</title>
        <authorList>
            <person name="Pinto B.J."/>
            <person name="Weis J.J."/>
            <person name="Gamble T."/>
            <person name="Ode P.J."/>
            <person name="Paul R."/>
            <person name="Zaspel J.M."/>
        </authorList>
    </citation>
    <scope>NUCLEOTIDE SEQUENCE [LARGE SCALE GENOMIC DNA]</scope>
    <source>
        <strain evidence="9">CgM1</strain>
    </source>
</reference>
<keyword evidence="4 8" id="KW-1133">Transmembrane helix</keyword>
<keyword evidence="7 8" id="KW-0807">Transducer</keyword>
<evidence type="ECO:0000256" key="8">
    <source>
        <dbReference type="RuleBase" id="RU363108"/>
    </source>
</evidence>
<comment type="function">
    <text evidence="8">Gustatory receptor which mediates acceptance or avoidance behavior, depending on its substrates.</text>
</comment>
<gene>
    <name evidence="9" type="ORF">KQX54_020596</name>
</gene>
<evidence type="ECO:0000256" key="3">
    <source>
        <dbReference type="ARBA" id="ARBA00022692"/>
    </source>
</evidence>
<evidence type="ECO:0000313" key="9">
    <source>
        <dbReference type="EMBL" id="KAH0550711.1"/>
    </source>
</evidence>
<dbReference type="GO" id="GO:0005886">
    <property type="term" value="C:plasma membrane"/>
    <property type="evidence" value="ECO:0007669"/>
    <property type="project" value="UniProtKB-SubCell"/>
</dbReference>
<evidence type="ECO:0000256" key="2">
    <source>
        <dbReference type="ARBA" id="ARBA00022475"/>
    </source>
</evidence>
<dbReference type="GO" id="GO:0043025">
    <property type="term" value="C:neuronal cell body"/>
    <property type="evidence" value="ECO:0007669"/>
    <property type="project" value="TreeGrafter"/>
</dbReference>
<feature type="transmembrane region" description="Helical" evidence="8">
    <location>
        <begin position="246"/>
        <end position="270"/>
    </location>
</feature>